<dbReference type="EMBL" id="CAAHFH010000002">
    <property type="protein sequence ID" value="VGO22054.1"/>
    <property type="molecule type" value="Genomic_DNA"/>
</dbReference>
<dbReference type="PANTHER" id="PTHR43433:SF5">
    <property type="entry name" value="AB HYDROLASE-1 DOMAIN-CONTAINING PROTEIN"/>
    <property type="match status" value="1"/>
</dbReference>
<evidence type="ECO:0000313" key="3">
    <source>
        <dbReference type="Proteomes" id="UP000346198"/>
    </source>
</evidence>
<dbReference type="AlphaFoldDB" id="A0A6C2US18"/>
<organism evidence="2 3">
    <name type="scientific">Pontiella sulfatireligans</name>
    <dbReference type="NCBI Taxonomy" id="2750658"/>
    <lineage>
        <taxon>Bacteria</taxon>
        <taxon>Pseudomonadati</taxon>
        <taxon>Kiritimatiellota</taxon>
        <taxon>Kiritimatiellia</taxon>
        <taxon>Kiritimatiellales</taxon>
        <taxon>Pontiellaceae</taxon>
        <taxon>Pontiella</taxon>
    </lineage>
</organism>
<proteinExistence type="predicted"/>
<sequence length="213" mass="23418">MKPSLILISGWAHGLDAIKPMGDALADRFDVQLLTGAQVLRDLCIPDADYIVTGSMGGLLAMELLPASCKKLVLISSTAKFCAGKGYPCGTHEKILKRMILQLKRNPIPVLAEFYKNVHYPYRALRTAPCCSPSELVAGLEYLLASDVRKKVPTIGIPVLLLHGAEDRIIPPGAAEWLHQHLPDSRMKVFKNDGHALPAHHFAEMMEEISNFL</sequence>
<dbReference type="PANTHER" id="PTHR43433">
    <property type="entry name" value="HYDROLASE, ALPHA/BETA FOLD FAMILY PROTEIN"/>
    <property type="match status" value="1"/>
</dbReference>
<reference evidence="2 3" key="1">
    <citation type="submission" date="2019-04" db="EMBL/GenBank/DDBJ databases">
        <authorList>
            <person name="Van Vliet M D."/>
        </authorList>
    </citation>
    <scope>NUCLEOTIDE SEQUENCE [LARGE SCALE GENOMIC DNA]</scope>
    <source>
        <strain evidence="2 3">F21</strain>
    </source>
</reference>
<evidence type="ECO:0000313" key="2">
    <source>
        <dbReference type="EMBL" id="VGO22054.1"/>
    </source>
</evidence>
<dbReference type="SUPFAM" id="SSF53474">
    <property type="entry name" value="alpha/beta-Hydrolases"/>
    <property type="match status" value="1"/>
</dbReference>
<gene>
    <name evidence="2" type="primary">bioH</name>
    <name evidence="2" type="ORF">SCARR_04135</name>
</gene>
<dbReference type="RefSeq" id="WP_136063468.1">
    <property type="nucleotide sequence ID" value="NZ_CAAHFH010000002.1"/>
</dbReference>
<dbReference type="InterPro" id="IPR022742">
    <property type="entry name" value="Hydrolase_4"/>
</dbReference>
<protein>
    <submittedName>
        <fullName evidence="2">Pimeloyl-[acyl-carrier protein] methyl ester esterase</fullName>
    </submittedName>
</protein>
<dbReference type="InterPro" id="IPR029058">
    <property type="entry name" value="AB_hydrolase_fold"/>
</dbReference>
<name>A0A6C2US18_9BACT</name>
<keyword evidence="3" id="KW-1185">Reference proteome</keyword>
<dbReference type="Gene3D" id="3.40.50.1820">
    <property type="entry name" value="alpha/beta hydrolase"/>
    <property type="match status" value="1"/>
</dbReference>
<feature type="domain" description="Serine aminopeptidase S33" evidence="1">
    <location>
        <begin position="52"/>
        <end position="197"/>
    </location>
</feature>
<dbReference type="Proteomes" id="UP000346198">
    <property type="component" value="Unassembled WGS sequence"/>
</dbReference>
<evidence type="ECO:0000259" key="1">
    <source>
        <dbReference type="Pfam" id="PF12146"/>
    </source>
</evidence>
<accession>A0A6C2US18</accession>
<dbReference type="Pfam" id="PF12146">
    <property type="entry name" value="Hydrolase_4"/>
    <property type="match status" value="1"/>
</dbReference>
<dbReference type="InterPro" id="IPR050471">
    <property type="entry name" value="AB_hydrolase"/>
</dbReference>